<sequence>MDFGGFADDFFEYEECDKTEIISQSNWTAHRSEPGWFHEVCEKTSEGDVTFNIKHLRANHLYYTGRYMEAALTFTELLKLMRTGNHQREVSEGLSRSYLKLGDFKMALEAANQFKLSCKSEAHFSSYHMMCGEIHRKNLDFQNELIHLQQAIKIHPTNTEMWLKTAECYGQIIQIDIYAVPFALSKDKDATWFAAASLLRVDIILKSLAGRESFGILKKKRNQKLQNLVHPIVASLPTNFTSKAHEALCRDVYNLESQTQNEIEFVDLGSSKQEKYLECENEELIITMGSESQADWFEKHWFSFVDSIQENMYYIPPDNTQHGCNA</sequence>
<protein>
    <submittedName>
        <fullName evidence="1">Uncharacterized protein</fullName>
    </submittedName>
</protein>
<evidence type="ECO:0000313" key="2">
    <source>
        <dbReference type="Proteomes" id="UP000789390"/>
    </source>
</evidence>
<dbReference type="EMBL" id="CAKKLH010000223">
    <property type="protein sequence ID" value="CAH0106136.1"/>
    <property type="molecule type" value="Genomic_DNA"/>
</dbReference>
<dbReference type="Gene3D" id="1.25.40.10">
    <property type="entry name" value="Tetratricopeptide repeat domain"/>
    <property type="match status" value="1"/>
</dbReference>
<dbReference type="OrthoDB" id="6334002at2759"/>
<dbReference type="PANTHER" id="PTHR31919:SF1">
    <property type="entry name" value="ZINC FINGERS AND HOMEOBOXES PROTEIN 1, ISOFORM 2"/>
    <property type="match status" value="1"/>
</dbReference>
<proteinExistence type="predicted"/>
<dbReference type="SUPFAM" id="SSF48452">
    <property type="entry name" value="TPR-like"/>
    <property type="match status" value="1"/>
</dbReference>
<keyword evidence="2" id="KW-1185">Reference proteome</keyword>
<name>A0A8J2WG84_9CRUS</name>
<dbReference type="AlphaFoldDB" id="A0A8J2WG84"/>
<dbReference type="Proteomes" id="UP000789390">
    <property type="component" value="Unassembled WGS sequence"/>
</dbReference>
<organism evidence="1 2">
    <name type="scientific">Daphnia galeata</name>
    <dbReference type="NCBI Taxonomy" id="27404"/>
    <lineage>
        <taxon>Eukaryota</taxon>
        <taxon>Metazoa</taxon>
        <taxon>Ecdysozoa</taxon>
        <taxon>Arthropoda</taxon>
        <taxon>Crustacea</taxon>
        <taxon>Branchiopoda</taxon>
        <taxon>Diplostraca</taxon>
        <taxon>Cladocera</taxon>
        <taxon>Anomopoda</taxon>
        <taxon>Daphniidae</taxon>
        <taxon>Daphnia</taxon>
    </lineage>
</organism>
<gene>
    <name evidence="1" type="ORF">DGAL_LOCUS9287</name>
</gene>
<dbReference type="InterPro" id="IPR011990">
    <property type="entry name" value="TPR-like_helical_dom_sf"/>
</dbReference>
<comment type="caution">
    <text evidence="1">The sequence shown here is derived from an EMBL/GenBank/DDBJ whole genome shotgun (WGS) entry which is preliminary data.</text>
</comment>
<dbReference type="InterPro" id="IPR041404">
    <property type="entry name" value="DUF5588"/>
</dbReference>
<dbReference type="PANTHER" id="PTHR31919">
    <property type="entry name" value="ZINC FINGERS AND HOMEOBOXES PROTEIN 1, ISOFORM 2"/>
    <property type="match status" value="1"/>
</dbReference>
<accession>A0A8J2WG84</accession>
<dbReference type="Pfam" id="PF17826">
    <property type="entry name" value="DUF5588"/>
    <property type="match status" value="1"/>
</dbReference>
<evidence type="ECO:0000313" key="1">
    <source>
        <dbReference type="EMBL" id="CAH0106136.1"/>
    </source>
</evidence>
<reference evidence="1" key="1">
    <citation type="submission" date="2021-11" db="EMBL/GenBank/DDBJ databases">
        <authorList>
            <person name="Schell T."/>
        </authorList>
    </citation>
    <scope>NUCLEOTIDE SEQUENCE</scope>
    <source>
        <strain evidence="1">M5</strain>
    </source>
</reference>